<dbReference type="Pfam" id="PF01464">
    <property type="entry name" value="SLT"/>
    <property type="match status" value="1"/>
</dbReference>
<gene>
    <name evidence="4" type="ORF">SAMN05216339_11412</name>
</gene>
<dbReference type="Gene3D" id="1.10.530.10">
    <property type="match status" value="1"/>
</dbReference>
<dbReference type="InterPro" id="IPR008258">
    <property type="entry name" value="Transglycosylase_SLT_dom_1"/>
</dbReference>
<name>A0A1I7J4A6_9PROT</name>
<evidence type="ECO:0000259" key="3">
    <source>
        <dbReference type="Pfam" id="PF01464"/>
    </source>
</evidence>
<dbReference type="CDD" id="cd00254">
    <property type="entry name" value="LT-like"/>
    <property type="match status" value="1"/>
</dbReference>
<dbReference type="PANTHER" id="PTHR37423">
    <property type="entry name" value="SOLUBLE LYTIC MUREIN TRANSGLYCOSYLASE-RELATED"/>
    <property type="match status" value="1"/>
</dbReference>
<dbReference type="OrthoDB" id="9815002at2"/>
<comment type="similarity">
    <text evidence="1">Belongs to the transglycosylase Slt family.</text>
</comment>
<feature type="signal peptide" evidence="2">
    <location>
        <begin position="1"/>
        <end position="24"/>
    </location>
</feature>
<dbReference type="SUPFAM" id="SSF53955">
    <property type="entry name" value="Lysozyme-like"/>
    <property type="match status" value="1"/>
</dbReference>
<evidence type="ECO:0000256" key="1">
    <source>
        <dbReference type="ARBA" id="ARBA00007734"/>
    </source>
</evidence>
<proteinExistence type="inferred from homology"/>
<dbReference type="InterPro" id="IPR023346">
    <property type="entry name" value="Lysozyme-like_dom_sf"/>
</dbReference>
<evidence type="ECO:0000256" key="2">
    <source>
        <dbReference type="SAM" id="SignalP"/>
    </source>
</evidence>
<accession>A0A1I7J4A6</accession>
<dbReference type="RefSeq" id="WP_074929413.1">
    <property type="nucleotide sequence ID" value="NZ_FPBL01000014.1"/>
</dbReference>
<dbReference type="AlphaFoldDB" id="A0A1I7J4A6"/>
<dbReference type="Pfam" id="PF08238">
    <property type="entry name" value="Sel1"/>
    <property type="match status" value="2"/>
</dbReference>
<evidence type="ECO:0000313" key="5">
    <source>
        <dbReference type="Proteomes" id="UP000183926"/>
    </source>
</evidence>
<protein>
    <submittedName>
        <fullName evidence="4">Sel1 repeat-containing protein</fullName>
    </submittedName>
</protein>
<organism evidence="4 5">
    <name type="scientific">Nitrosomonas eutropha</name>
    <dbReference type="NCBI Taxonomy" id="916"/>
    <lineage>
        <taxon>Bacteria</taxon>
        <taxon>Pseudomonadati</taxon>
        <taxon>Pseudomonadota</taxon>
        <taxon>Betaproteobacteria</taxon>
        <taxon>Nitrosomonadales</taxon>
        <taxon>Nitrosomonadaceae</taxon>
        <taxon>Nitrosomonas</taxon>
    </lineage>
</organism>
<dbReference type="Proteomes" id="UP000183926">
    <property type="component" value="Unassembled WGS sequence"/>
</dbReference>
<dbReference type="EMBL" id="FPBL01000014">
    <property type="protein sequence ID" value="SFU80039.1"/>
    <property type="molecule type" value="Genomic_DNA"/>
</dbReference>
<dbReference type="Gene3D" id="1.25.40.10">
    <property type="entry name" value="Tetratricopeptide repeat domain"/>
    <property type="match status" value="1"/>
</dbReference>
<dbReference type="SUPFAM" id="SSF81901">
    <property type="entry name" value="HCP-like"/>
    <property type="match status" value="1"/>
</dbReference>
<feature type="chain" id="PRO_5010311686" evidence="2">
    <location>
        <begin position="25"/>
        <end position="301"/>
    </location>
</feature>
<dbReference type="PANTHER" id="PTHR37423:SF2">
    <property type="entry name" value="MEMBRANE-BOUND LYTIC MUREIN TRANSGLYCOSYLASE C"/>
    <property type="match status" value="1"/>
</dbReference>
<dbReference type="InterPro" id="IPR011990">
    <property type="entry name" value="TPR-like_helical_dom_sf"/>
</dbReference>
<sequence length="301" mass="33293">MRIFQKWQWVVLSVLALHAAVTYSSEPVSRGMPGNAANDVEILVLQARQYEHGEGVQQDREKAVELYCQAARLGSAEGQYALGWMYANGRGVERNDSIAASLFEMAAARGHTYAQKMLQFMPVPANPKIQLPDCLNKNIYARANTTPNKYYVNQSVSVLVEKLAPQYEIDPGLVLAVISVESGFNVLAVSPKNAQGLMQLIPETAERFQVKDTFDAEDNIKGGMAYLRWLLAFFKGDVALVAAAYNAGEGAVEKYRGIPPYPETVKYVDKILSRYNKTTHPYQPGVVSRASFIFTSVAAEQ</sequence>
<dbReference type="InterPro" id="IPR006597">
    <property type="entry name" value="Sel1-like"/>
</dbReference>
<dbReference type="SMART" id="SM00671">
    <property type="entry name" value="SEL1"/>
    <property type="match status" value="2"/>
</dbReference>
<reference evidence="4 5" key="1">
    <citation type="submission" date="2016-10" db="EMBL/GenBank/DDBJ databases">
        <authorList>
            <person name="de Groot N.N."/>
        </authorList>
    </citation>
    <scope>NUCLEOTIDE SEQUENCE [LARGE SCALE GENOMIC DNA]</scope>
    <source>
        <strain evidence="4 5">Nm24</strain>
    </source>
</reference>
<feature type="domain" description="Transglycosylase SLT" evidence="3">
    <location>
        <begin position="160"/>
        <end position="257"/>
    </location>
</feature>
<evidence type="ECO:0000313" key="4">
    <source>
        <dbReference type="EMBL" id="SFU80039.1"/>
    </source>
</evidence>
<keyword evidence="2" id="KW-0732">Signal</keyword>